<name>A0A370K389_9GAMM</name>
<feature type="region of interest" description="Disordered" evidence="1">
    <location>
        <begin position="85"/>
        <end position="111"/>
    </location>
</feature>
<keyword evidence="2" id="KW-0732">Signal</keyword>
<gene>
    <name evidence="3" type="ORF">DVT68_18790</name>
</gene>
<evidence type="ECO:0008006" key="5">
    <source>
        <dbReference type="Google" id="ProtNLM"/>
    </source>
</evidence>
<dbReference type="RefSeq" id="WP_114826736.1">
    <property type="nucleotide sequence ID" value="NZ_QQSY01000007.1"/>
</dbReference>
<feature type="chain" id="PRO_5016844649" description="Spore coat protein U domain-containing protein" evidence="2">
    <location>
        <begin position="42"/>
        <end position="118"/>
    </location>
</feature>
<feature type="signal peptide" evidence="2">
    <location>
        <begin position="1"/>
        <end position="41"/>
    </location>
</feature>
<proteinExistence type="predicted"/>
<evidence type="ECO:0000313" key="3">
    <source>
        <dbReference type="EMBL" id="RDI97124.1"/>
    </source>
</evidence>
<evidence type="ECO:0000256" key="1">
    <source>
        <dbReference type="SAM" id="MobiDB-lite"/>
    </source>
</evidence>
<reference evidence="3 4" key="1">
    <citation type="submission" date="2018-07" db="EMBL/GenBank/DDBJ databases">
        <title>Dyella solisilvae sp. nov., isolated from the pine and broad-leaved mixed forest soil.</title>
        <authorList>
            <person name="Gao Z."/>
            <person name="Qiu L."/>
        </authorList>
    </citation>
    <scope>NUCLEOTIDE SEQUENCE [LARGE SCALE GENOMIC DNA]</scope>
    <source>
        <strain evidence="3 4">DHG54</strain>
    </source>
</reference>
<dbReference type="EMBL" id="QQSY01000007">
    <property type="protein sequence ID" value="RDI97124.1"/>
    <property type="molecule type" value="Genomic_DNA"/>
</dbReference>
<organism evidence="3 4">
    <name type="scientific">Dyella solisilvae</name>
    <dbReference type="NCBI Taxonomy" id="1920168"/>
    <lineage>
        <taxon>Bacteria</taxon>
        <taxon>Pseudomonadati</taxon>
        <taxon>Pseudomonadota</taxon>
        <taxon>Gammaproteobacteria</taxon>
        <taxon>Lysobacterales</taxon>
        <taxon>Rhodanobacteraceae</taxon>
        <taxon>Dyella</taxon>
    </lineage>
</organism>
<protein>
    <recommendedName>
        <fullName evidence="5">Spore coat protein U domain-containing protein</fullName>
    </recommendedName>
</protein>
<dbReference type="AlphaFoldDB" id="A0A370K389"/>
<evidence type="ECO:0000256" key="2">
    <source>
        <dbReference type="SAM" id="SignalP"/>
    </source>
</evidence>
<comment type="caution">
    <text evidence="3">The sequence shown here is derived from an EMBL/GenBank/DDBJ whole genome shotgun (WGS) entry which is preliminary data.</text>
</comment>
<accession>A0A370K389</accession>
<sequence length="118" mass="12265">MAPTLLAMPALEIRLVEIAVTRALKMLAMLLALMVSASASASPPGTLHSTFLVSLTIVPSCNVSSSVSEGSPRVDVHCNDQGGYAIRGKTSLPGSQGRESRTVKSSDPAEPALVTIEF</sequence>
<evidence type="ECO:0000313" key="4">
    <source>
        <dbReference type="Proteomes" id="UP000254711"/>
    </source>
</evidence>
<dbReference type="Proteomes" id="UP000254711">
    <property type="component" value="Unassembled WGS sequence"/>
</dbReference>
<keyword evidence="4" id="KW-1185">Reference proteome</keyword>